<dbReference type="InterPro" id="IPR011991">
    <property type="entry name" value="ArsR-like_HTH"/>
</dbReference>
<keyword evidence="2" id="KW-0238">DNA-binding</keyword>
<dbReference type="InterPro" id="IPR036390">
    <property type="entry name" value="WH_DNA-bd_sf"/>
</dbReference>
<dbReference type="InterPro" id="IPR036388">
    <property type="entry name" value="WH-like_DNA-bd_sf"/>
</dbReference>
<evidence type="ECO:0000256" key="2">
    <source>
        <dbReference type="ARBA" id="ARBA00023125"/>
    </source>
</evidence>
<gene>
    <name evidence="5" type="ORF">GCM10010151_32740</name>
</gene>
<dbReference type="CDD" id="cd00090">
    <property type="entry name" value="HTH_ARSR"/>
    <property type="match status" value="1"/>
</dbReference>
<dbReference type="PROSITE" id="PS50995">
    <property type="entry name" value="HTH_MARR_2"/>
    <property type="match status" value="1"/>
</dbReference>
<dbReference type="PRINTS" id="PR00598">
    <property type="entry name" value="HTHMARR"/>
</dbReference>
<sequence length="171" mass="18836">MTEAPVSTPPASTGAGKNQAYNALEHELGVLLRRARALSAGMMRQVHPDLDPAAYGLLVGLRECAPARPSDLADYFKVGKATMSRQLKVLEELGLIERQPDPGDRRAHLFDLTQEGRCRMDTVSAARQESFHQLLGAWPEEDVRTLATMLARFNRLVETAAPLRTRADTPC</sequence>
<organism evidence="5 6">
    <name type="scientific">Actinoallomurus spadix</name>
    <dbReference type="NCBI Taxonomy" id="79912"/>
    <lineage>
        <taxon>Bacteria</taxon>
        <taxon>Bacillati</taxon>
        <taxon>Actinomycetota</taxon>
        <taxon>Actinomycetes</taxon>
        <taxon>Streptosporangiales</taxon>
        <taxon>Thermomonosporaceae</taxon>
        <taxon>Actinoallomurus</taxon>
    </lineage>
</organism>
<feature type="domain" description="HTH marR-type" evidence="4">
    <location>
        <begin position="21"/>
        <end position="155"/>
    </location>
</feature>
<dbReference type="InterPro" id="IPR000835">
    <property type="entry name" value="HTH_MarR-typ"/>
</dbReference>
<dbReference type="Proteomes" id="UP001501822">
    <property type="component" value="Unassembled WGS sequence"/>
</dbReference>
<proteinExistence type="predicted"/>
<dbReference type="PANTHER" id="PTHR33164:SF57">
    <property type="entry name" value="MARR-FAMILY TRANSCRIPTIONAL REGULATOR"/>
    <property type="match status" value="1"/>
</dbReference>
<dbReference type="PROSITE" id="PS01117">
    <property type="entry name" value="HTH_MARR_1"/>
    <property type="match status" value="1"/>
</dbReference>
<evidence type="ECO:0000256" key="1">
    <source>
        <dbReference type="ARBA" id="ARBA00023015"/>
    </source>
</evidence>
<keyword evidence="1" id="KW-0805">Transcription regulation</keyword>
<protein>
    <submittedName>
        <fullName evidence="5">MarR family transcriptional regulator</fullName>
    </submittedName>
</protein>
<keyword evidence="3" id="KW-0804">Transcription</keyword>
<evidence type="ECO:0000256" key="3">
    <source>
        <dbReference type="ARBA" id="ARBA00023163"/>
    </source>
</evidence>
<keyword evidence="6" id="KW-1185">Reference proteome</keyword>
<name>A0ABN0WKV8_9ACTN</name>
<dbReference type="InterPro" id="IPR039422">
    <property type="entry name" value="MarR/SlyA-like"/>
</dbReference>
<dbReference type="SUPFAM" id="SSF46785">
    <property type="entry name" value="Winged helix' DNA-binding domain"/>
    <property type="match status" value="1"/>
</dbReference>
<evidence type="ECO:0000313" key="6">
    <source>
        <dbReference type="Proteomes" id="UP001501822"/>
    </source>
</evidence>
<dbReference type="SMART" id="SM00347">
    <property type="entry name" value="HTH_MARR"/>
    <property type="match status" value="1"/>
</dbReference>
<accession>A0ABN0WKV8</accession>
<reference evidence="5 6" key="1">
    <citation type="journal article" date="2019" name="Int. J. Syst. Evol. Microbiol.">
        <title>The Global Catalogue of Microorganisms (GCM) 10K type strain sequencing project: providing services to taxonomists for standard genome sequencing and annotation.</title>
        <authorList>
            <consortium name="The Broad Institute Genomics Platform"/>
            <consortium name="The Broad Institute Genome Sequencing Center for Infectious Disease"/>
            <person name="Wu L."/>
            <person name="Ma J."/>
        </authorList>
    </citation>
    <scope>NUCLEOTIDE SEQUENCE [LARGE SCALE GENOMIC DNA]</scope>
    <source>
        <strain evidence="5 6">JCM 3146</strain>
    </source>
</reference>
<dbReference type="Pfam" id="PF12802">
    <property type="entry name" value="MarR_2"/>
    <property type="match status" value="1"/>
</dbReference>
<evidence type="ECO:0000313" key="5">
    <source>
        <dbReference type="EMBL" id="GAA0340603.1"/>
    </source>
</evidence>
<evidence type="ECO:0000259" key="4">
    <source>
        <dbReference type="PROSITE" id="PS50995"/>
    </source>
</evidence>
<comment type="caution">
    <text evidence="5">The sequence shown here is derived from an EMBL/GenBank/DDBJ whole genome shotgun (WGS) entry which is preliminary data.</text>
</comment>
<dbReference type="Gene3D" id="1.10.10.10">
    <property type="entry name" value="Winged helix-like DNA-binding domain superfamily/Winged helix DNA-binding domain"/>
    <property type="match status" value="1"/>
</dbReference>
<dbReference type="PANTHER" id="PTHR33164">
    <property type="entry name" value="TRANSCRIPTIONAL REGULATOR, MARR FAMILY"/>
    <property type="match status" value="1"/>
</dbReference>
<dbReference type="RefSeq" id="WP_252811192.1">
    <property type="nucleotide sequence ID" value="NZ_BAAABM010000024.1"/>
</dbReference>
<dbReference type="EMBL" id="BAAABM010000024">
    <property type="protein sequence ID" value="GAA0340603.1"/>
    <property type="molecule type" value="Genomic_DNA"/>
</dbReference>
<dbReference type="InterPro" id="IPR023187">
    <property type="entry name" value="Tscrpt_reg_MarR-type_CS"/>
</dbReference>